<evidence type="ECO:0008006" key="4">
    <source>
        <dbReference type="Google" id="ProtNLM"/>
    </source>
</evidence>
<evidence type="ECO:0000313" key="3">
    <source>
        <dbReference type="Proteomes" id="UP000284202"/>
    </source>
</evidence>
<organism evidence="2 3">
    <name type="scientific">Paracoccus onubensis</name>
    <dbReference type="NCBI Taxonomy" id="1675788"/>
    <lineage>
        <taxon>Bacteria</taxon>
        <taxon>Pseudomonadati</taxon>
        <taxon>Pseudomonadota</taxon>
        <taxon>Alphaproteobacteria</taxon>
        <taxon>Rhodobacterales</taxon>
        <taxon>Paracoccaceae</taxon>
        <taxon>Paracoccus</taxon>
    </lineage>
</organism>
<dbReference type="PANTHER" id="PTHR34989:SF1">
    <property type="entry name" value="PROTEIN HDED"/>
    <property type="match status" value="1"/>
</dbReference>
<proteinExistence type="predicted"/>
<accession>A0A418SVD6</accession>
<feature type="transmembrane region" description="Helical" evidence="1">
    <location>
        <begin position="59"/>
        <end position="77"/>
    </location>
</feature>
<keyword evidence="1" id="KW-1133">Transmembrane helix</keyword>
<dbReference type="Pfam" id="PF03729">
    <property type="entry name" value="DUF308"/>
    <property type="match status" value="1"/>
</dbReference>
<dbReference type="RefSeq" id="WP_119748884.1">
    <property type="nucleotide sequence ID" value="NZ_QZCG01000007.1"/>
</dbReference>
<evidence type="ECO:0000313" key="2">
    <source>
        <dbReference type="EMBL" id="RJE84880.1"/>
    </source>
</evidence>
<comment type="caution">
    <text evidence="2">The sequence shown here is derived from an EMBL/GenBank/DDBJ whole genome shotgun (WGS) entry which is preliminary data.</text>
</comment>
<dbReference type="OrthoDB" id="5678253at2"/>
<dbReference type="GO" id="GO:0005886">
    <property type="term" value="C:plasma membrane"/>
    <property type="evidence" value="ECO:0007669"/>
    <property type="project" value="TreeGrafter"/>
</dbReference>
<dbReference type="PANTHER" id="PTHR34989">
    <property type="entry name" value="PROTEIN HDED"/>
    <property type="match status" value="1"/>
</dbReference>
<keyword evidence="1" id="KW-0472">Membrane</keyword>
<feature type="transmembrane region" description="Helical" evidence="1">
    <location>
        <begin position="33"/>
        <end position="50"/>
    </location>
</feature>
<dbReference type="EMBL" id="QZCG01000007">
    <property type="protein sequence ID" value="RJE84880.1"/>
    <property type="molecule type" value="Genomic_DNA"/>
</dbReference>
<dbReference type="AlphaFoldDB" id="A0A418SVD6"/>
<dbReference type="Proteomes" id="UP000284202">
    <property type="component" value="Unassembled WGS sequence"/>
</dbReference>
<keyword evidence="3" id="KW-1185">Reference proteome</keyword>
<feature type="transmembrane region" description="Helical" evidence="1">
    <location>
        <begin position="113"/>
        <end position="133"/>
    </location>
</feature>
<dbReference type="InterPro" id="IPR005325">
    <property type="entry name" value="DUF308_memb"/>
</dbReference>
<sequence>MRIFWAILGGLSIIAGGLALANPLAATLTAERLAGWSFLFIGILEMIAMFRQQSWRGRIWAILAGLALAILGIMLLTRPLAGILSLTFIVAILFLTVGMVKIAMAFALGRSTAFWMILLSGALSVILAVMIFVNFPASAATILGVLLAVELISNGISLIALSIAATTESKA</sequence>
<feature type="transmembrane region" description="Helical" evidence="1">
    <location>
        <begin position="83"/>
        <end position="106"/>
    </location>
</feature>
<gene>
    <name evidence="2" type="ORF">D3P04_11250</name>
</gene>
<evidence type="ECO:0000256" key="1">
    <source>
        <dbReference type="SAM" id="Phobius"/>
    </source>
</evidence>
<protein>
    <recommendedName>
        <fullName evidence="4">HdeD family acid-resistance protein</fullName>
    </recommendedName>
</protein>
<name>A0A418SVD6_9RHOB</name>
<keyword evidence="1" id="KW-0812">Transmembrane</keyword>
<dbReference type="InterPro" id="IPR052712">
    <property type="entry name" value="Acid_resist_chaperone_HdeD"/>
</dbReference>
<feature type="transmembrane region" description="Helical" evidence="1">
    <location>
        <begin position="139"/>
        <end position="165"/>
    </location>
</feature>
<reference evidence="3" key="1">
    <citation type="submission" date="2018-09" db="EMBL/GenBank/DDBJ databases">
        <title>Acidovorax cavernicola nov. sp. isolated from Gruta de las Maravillas (Aracena, Spain).</title>
        <authorList>
            <person name="Jurado V."/>
            <person name="Gutierrez-Patricio S."/>
            <person name="Gonzalez-Pimentel J.L."/>
            <person name="Miller A.Z."/>
            <person name="Laiz L."/>
            <person name="Saiz-Jimenez C."/>
        </authorList>
    </citation>
    <scope>NUCLEOTIDE SEQUENCE [LARGE SCALE GENOMIC DNA]</scope>
    <source>
        <strain evidence="3">1011MAR3C25</strain>
    </source>
</reference>